<proteinExistence type="predicted"/>
<evidence type="ECO:0000313" key="2">
    <source>
        <dbReference type="EMBL" id="MFB0845650.1"/>
    </source>
</evidence>
<protein>
    <submittedName>
        <fullName evidence="2">Uncharacterized protein</fullName>
    </submittedName>
</protein>
<dbReference type="RefSeq" id="WP_216795847.1">
    <property type="nucleotide sequence ID" value="NZ_JAHNZO010000025.1"/>
</dbReference>
<reference evidence="2 3" key="1">
    <citation type="submission" date="2024-09" db="EMBL/GenBank/DDBJ databases">
        <authorList>
            <person name="Makale K.P.P."/>
            <person name="Makhzoum A."/>
            <person name="Rantong G."/>
            <person name="Rahube T.O."/>
        </authorList>
    </citation>
    <scope>NUCLEOTIDE SEQUENCE [LARGE SCALE GENOMIC DNA]</scope>
    <source>
        <strain evidence="2 3">KM_D13</strain>
    </source>
</reference>
<keyword evidence="3" id="KW-1185">Reference proteome</keyword>
<evidence type="ECO:0000313" key="3">
    <source>
        <dbReference type="Proteomes" id="UP001575622"/>
    </source>
</evidence>
<feature type="signal peptide" evidence="1">
    <location>
        <begin position="1"/>
        <end position="24"/>
    </location>
</feature>
<keyword evidence="1" id="KW-0732">Signal</keyword>
<feature type="chain" id="PRO_5045572115" evidence="1">
    <location>
        <begin position="25"/>
        <end position="104"/>
    </location>
</feature>
<sequence length="104" mass="11100">MKTAFKILSSAVLALSLMTGVAAAEPTALTQSANTQAVKQLNLKVGEKIRLHAVKNASSSPYGVVDLVIRRSYLNMFYCDVYGVAPGDAIVKTNIGDFSIHVTQ</sequence>
<accession>A0ABV4V9G3</accession>
<gene>
    <name evidence="2" type="ORF">ACEU3E_26035</name>
</gene>
<name>A0ABV4V9G3_9BACL</name>
<evidence type="ECO:0000256" key="1">
    <source>
        <dbReference type="SAM" id="SignalP"/>
    </source>
</evidence>
<organism evidence="2 3">
    <name type="scientific">Paenibacillus oleatilyticus</name>
    <dbReference type="NCBI Taxonomy" id="2594886"/>
    <lineage>
        <taxon>Bacteria</taxon>
        <taxon>Bacillati</taxon>
        <taxon>Bacillota</taxon>
        <taxon>Bacilli</taxon>
        <taxon>Bacillales</taxon>
        <taxon>Paenibacillaceae</taxon>
        <taxon>Paenibacillus</taxon>
    </lineage>
</organism>
<dbReference type="Proteomes" id="UP001575622">
    <property type="component" value="Unassembled WGS sequence"/>
</dbReference>
<comment type="caution">
    <text evidence="2">The sequence shown here is derived from an EMBL/GenBank/DDBJ whole genome shotgun (WGS) entry which is preliminary data.</text>
</comment>
<dbReference type="EMBL" id="JBHDLN010000015">
    <property type="protein sequence ID" value="MFB0845650.1"/>
    <property type="molecule type" value="Genomic_DNA"/>
</dbReference>